<reference evidence="8" key="1">
    <citation type="submission" date="2024-07" db="EMBL/GenBank/DDBJ databases">
        <title>Two chromosome-level genome assemblies of Korean endemic species Abeliophyllum distichum and Forsythia ovata (Oleaceae).</title>
        <authorList>
            <person name="Mun J.H."/>
        </authorList>
    </citation>
    <scope>NUCLEOTIDE SEQUENCE</scope>
    <source>
        <strain evidence="8">KNKB202402200001</strain>
        <tissue evidence="8">Leaf</tissue>
    </source>
</reference>
<evidence type="ECO:0000256" key="2">
    <source>
        <dbReference type="ARBA" id="ARBA00004613"/>
    </source>
</evidence>
<evidence type="ECO:0000313" key="9">
    <source>
        <dbReference type="EMBL" id="KAL2547196.1"/>
    </source>
</evidence>
<comment type="subcellular location">
    <subcellularLocation>
        <location evidence="1">Cell envelope</location>
    </subcellularLocation>
    <subcellularLocation>
        <location evidence="2">Secreted</location>
    </subcellularLocation>
</comment>
<name>A0ABD1NW94_9LAMI</name>
<dbReference type="InterPro" id="IPR052437">
    <property type="entry name" value="Pectin_Meth_Modulator"/>
</dbReference>
<gene>
    <name evidence="9" type="ORF">Fot_16429</name>
    <name evidence="8" type="ORF">Fot_57211</name>
</gene>
<evidence type="ECO:0000256" key="6">
    <source>
        <dbReference type="SAM" id="SignalP"/>
    </source>
</evidence>
<evidence type="ECO:0000313" key="8">
    <source>
        <dbReference type="EMBL" id="KAL2455870.1"/>
    </source>
</evidence>
<evidence type="ECO:0000256" key="3">
    <source>
        <dbReference type="ARBA" id="ARBA00022525"/>
    </source>
</evidence>
<feature type="signal peptide" evidence="6">
    <location>
        <begin position="1"/>
        <end position="20"/>
    </location>
</feature>
<dbReference type="Proteomes" id="UP001604277">
    <property type="component" value="Unassembled WGS sequence"/>
</dbReference>
<keyword evidence="4 6" id="KW-0732">Signal</keyword>
<dbReference type="PANTHER" id="PTHR31265:SF28">
    <property type="entry name" value="EMB|CAB87702.1"/>
    <property type="match status" value="1"/>
</dbReference>
<feature type="chain" id="PRO_5044723385" description="DUF642 domain-containing protein" evidence="6">
    <location>
        <begin position="21"/>
        <end position="389"/>
    </location>
</feature>
<accession>A0ABD1NW94</accession>
<feature type="domain" description="DUF642" evidence="7">
    <location>
        <begin position="23"/>
        <end position="186"/>
    </location>
</feature>
<dbReference type="InterPro" id="IPR006946">
    <property type="entry name" value="DGR2-like_dom"/>
</dbReference>
<reference evidence="10" key="2">
    <citation type="submission" date="2024-07" db="EMBL/GenBank/DDBJ databases">
        <title>Two chromosome-level genome assemblies of Korean endemic species Abeliophyllum distichum and Forsythia ovata (Oleaceae).</title>
        <authorList>
            <person name="Jang H."/>
        </authorList>
    </citation>
    <scope>NUCLEOTIDE SEQUENCE [LARGE SCALE GENOMIC DNA]</scope>
</reference>
<dbReference type="PANTHER" id="PTHR31265">
    <property type="entry name" value="OS02G0527500 PROTEIN-RELATED"/>
    <property type="match status" value="1"/>
</dbReference>
<keyword evidence="10" id="KW-1185">Reference proteome</keyword>
<keyword evidence="3" id="KW-0964">Secreted</keyword>
<sequence length="389" mass="42716">MELPLLLLSFLCLCITMSNAADILRNLDFETPPANTTANNTSQFLLLTNSNTIPGWSFNGTVWYVSSGPNISLPGNGHAVQLGENGKINQTFGATDDYLQYILTFSLTGRREDCFNNSTAVNISVPERSRVFSLQGHFGRNLWETYAFYLGSWGSKGDSINLEITSVTTNAATNITCWPIVDTFLVTRNVMPIWYDGNVLANGGFEVGPAFLKNSSEGILLNEEPERFHSPLQEWSIIGTIKYIDSNHYKVPEGRAAIELVSGAPSGIQMDLILTVGSPYTLEFTMGDANDSCMGDFIVYAQIGTTIQNFTMQSNGTGSAQKHSMMFKAEFTKLTPISITSFNETRTRDHVLCGPVIDNVVLRATASYAVKTKLYIGVFSLPLTLLILL</sequence>
<dbReference type="GO" id="GO:0005576">
    <property type="term" value="C:extracellular region"/>
    <property type="evidence" value="ECO:0007669"/>
    <property type="project" value="UniProtKB-SubCell"/>
</dbReference>
<evidence type="ECO:0000256" key="4">
    <source>
        <dbReference type="ARBA" id="ARBA00022729"/>
    </source>
</evidence>
<evidence type="ECO:0000256" key="5">
    <source>
        <dbReference type="ARBA" id="ARBA00023180"/>
    </source>
</evidence>
<organism evidence="8 10">
    <name type="scientific">Forsythia ovata</name>
    <dbReference type="NCBI Taxonomy" id="205694"/>
    <lineage>
        <taxon>Eukaryota</taxon>
        <taxon>Viridiplantae</taxon>
        <taxon>Streptophyta</taxon>
        <taxon>Embryophyta</taxon>
        <taxon>Tracheophyta</taxon>
        <taxon>Spermatophyta</taxon>
        <taxon>Magnoliopsida</taxon>
        <taxon>eudicotyledons</taxon>
        <taxon>Gunneridae</taxon>
        <taxon>Pentapetalae</taxon>
        <taxon>asterids</taxon>
        <taxon>lamiids</taxon>
        <taxon>Lamiales</taxon>
        <taxon>Oleaceae</taxon>
        <taxon>Forsythieae</taxon>
        <taxon>Forsythia</taxon>
    </lineage>
</organism>
<dbReference type="EMBL" id="JBFOLJ010000092">
    <property type="protein sequence ID" value="KAL2455870.1"/>
    <property type="molecule type" value="Genomic_DNA"/>
</dbReference>
<keyword evidence="5" id="KW-0325">Glycoprotein</keyword>
<evidence type="ECO:0000259" key="7">
    <source>
        <dbReference type="Pfam" id="PF04862"/>
    </source>
</evidence>
<dbReference type="EMBL" id="JBFOLJ010000004">
    <property type="protein sequence ID" value="KAL2547196.1"/>
    <property type="molecule type" value="Genomic_DNA"/>
</dbReference>
<proteinExistence type="predicted"/>
<evidence type="ECO:0000313" key="10">
    <source>
        <dbReference type="Proteomes" id="UP001604277"/>
    </source>
</evidence>
<comment type="caution">
    <text evidence="8">The sequence shown here is derived from an EMBL/GenBank/DDBJ whole genome shotgun (WGS) entry which is preliminary data.</text>
</comment>
<dbReference type="AlphaFoldDB" id="A0ABD1NW94"/>
<evidence type="ECO:0000256" key="1">
    <source>
        <dbReference type="ARBA" id="ARBA00004196"/>
    </source>
</evidence>
<feature type="domain" description="DUF642" evidence="7">
    <location>
        <begin position="199"/>
        <end position="362"/>
    </location>
</feature>
<dbReference type="Pfam" id="PF04862">
    <property type="entry name" value="DUF642"/>
    <property type="match status" value="2"/>
</dbReference>
<protein>
    <recommendedName>
        <fullName evidence="7">DUF642 domain-containing protein</fullName>
    </recommendedName>
</protein>